<gene>
    <name evidence="10" type="ORF">C1706_02410</name>
</gene>
<protein>
    <recommendedName>
        <fullName evidence="3 6">peptidylprolyl isomerase</fullName>
        <ecNumber evidence="3 6">5.2.1.8</ecNumber>
    </recommendedName>
</protein>
<accession>A0A4Q2EJA2</accession>
<feature type="compositionally biased region" description="Low complexity" evidence="7">
    <location>
        <begin position="28"/>
        <end position="48"/>
    </location>
</feature>
<evidence type="ECO:0000313" key="10">
    <source>
        <dbReference type="EMBL" id="RXW33621.1"/>
    </source>
</evidence>
<feature type="chain" id="PRO_5039518871" description="peptidylprolyl isomerase" evidence="8">
    <location>
        <begin position="24"/>
        <end position="335"/>
    </location>
</feature>
<dbReference type="PROSITE" id="PS51257">
    <property type="entry name" value="PROKAR_LIPOPROTEIN"/>
    <property type="match status" value="1"/>
</dbReference>
<feature type="region of interest" description="Disordered" evidence="7">
    <location>
        <begin position="28"/>
        <end position="63"/>
    </location>
</feature>
<comment type="caution">
    <text evidence="10">The sequence shown here is derived from an EMBL/GenBank/DDBJ whole genome shotgun (WGS) entry which is preliminary data.</text>
</comment>
<reference evidence="10 11" key="1">
    <citation type="submission" date="2018-01" db="EMBL/GenBank/DDBJ databases">
        <title>Lactibacter flavus gen. nov., sp. nov., a novel bacterium of the family Propionibacteriaceae isolated from raw milk and dairy products.</title>
        <authorList>
            <person name="Wenning M."/>
            <person name="Breitenwieser F."/>
            <person name="Huptas C."/>
            <person name="von Neubeck M."/>
            <person name="Busse H.-J."/>
            <person name="Scherer S."/>
        </authorList>
    </citation>
    <scope>NUCLEOTIDE SEQUENCE [LARGE SCALE GENOMIC DNA]</scope>
    <source>
        <strain evidence="10 11">VG341</strain>
    </source>
</reference>
<keyword evidence="8" id="KW-0732">Signal</keyword>
<dbReference type="PROSITE" id="PS50059">
    <property type="entry name" value="FKBP_PPIASE"/>
    <property type="match status" value="2"/>
</dbReference>
<dbReference type="GO" id="GO:0003755">
    <property type="term" value="F:peptidyl-prolyl cis-trans isomerase activity"/>
    <property type="evidence" value="ECO:0007669"/>
    <property type="project" value="UniProtKB-KW"/>
</dbReference>
<sequence>MQNSLKAAASVALGLALAVTLTACGGAPEPSATPTPSDTATATATPSATPSPTPITPSASLDGITVTGEAGAAPAVTVPSPWAIDQTRTRVVTEGHGVSAAGDSYVKVNYVGVNGRTGQVFDSSWAKGTPAVFSLSQVVPGFTKGLTGAKVGERVLIGMPGTDGYDSSGGSPQAGIQVGDSLVFVVDVLATSVGQASGTINHPTLPVTVHDDGGKPVVTIPSGATPPSTLVAENLITGDQPAVAEGDVTLVKYRGWSWKTGQMIDDGFDAADAAQLSEMIPGWRAGLVGRPIGSRVLLIIPPDQAYPNGNASAPTVEAGDTLVYVVDILFSTAKS</sequence>
<evidence type="ECO:0000256" key="4">
    <source>
        <dbReference type="ARBA" id="ARBA00023110"/>
    </source>
</evidence>
<comment type="similarity">
    <text evidence="2">Belongs to the FKBP-type PPIase family.</text>
</comment>
<dbReference type="Gene3D" id="3.10.50.40">
    <property type="match status" value="2"/>
</dbReference>
<comment type="catalytic activity">
    <reaction evidence="1 6">
        <text>[protein]-peptidylproline (omega=180) = [protein]-peptidylproline (omega=0)</text>
        <dbReference type="Rhea" id="RHEA:16237"/>
        <dbReference type="Rhea" id="RHEA-COMP:10747"/>
        <dbReference type="Rhea" id="RHEA-COMP:10748"/>
        <dbReference type="ChEBI" id="CHEBI:83833"/>
        <dbReference type="ChEBI" id="CHEBI:83834"/>
        <dbReference type="EC" id="5.2.1.8"/>
    </reaction>
</comment>
<dbReference type="PANTHER" id="PTHR43811:SF19">
    <property type="entry name" value="39 KDA FK506-BINDING NUCLEAR PROTEIN"/>
    <property type="match status" value="1"/>
</dbReference>
<dbReference type="Pfam" id="PF00254">
    <property type="entry name" value="FKBP_C"/>
    <property type="match status" value="2"/>
</dbReference>
<dbReference type="SUPFAM" id="SSF54534">
    <property type="entry name" value="FKBP-like"/>
    <property type="match status" value="2"/>
</dbReference>
<feature type="domain" description="PPIase FKBP-type" evidence="9">
    <location>
        <begin position="246"/>
        <end position="332"/>
    </location>
</feature>
<dbReference type="InterPro" id="IPR046357">
    <property type="entry name" value="PPIase_dom_sf"/>
</dbReference>
<keyword evidence="4 6" id="KW-0697">Rotamase</keyword>
<proteinExistence type="inferred from homology"/>
<keyword evidence="11" id="KW-1185">Reference proteome</keyword>
<evidence type="ECO:0000256" key="7">
    <source>
        <dbReference type="SAM" id="MobiDB-lite"/>
    </source>
</evidence>
<evidence type="ECO:0000259" key="9">
    <source>
        <dbReference type="PROSITE" id="PS50059"/>
    </source>
</evidence>
<evidence type="ECO:0000256" key="6">
    <source>
        <dbReference type="PROSITE-ProRule" id="PRU00277"/>
    </source>
</evidence>
<dbReference type="EMBL" id="PPCV01000001">
    <property type="protein sequence ID" value="RXW33621.1"/>
    <property type="molecule type" value="Genomic_DNA"/>
</dbReference>
<dbReference type="OrthoDB" id="25996at2"/>
<evidence type="ECO:0000256" key="3">
    <source>
        <dbReference type="ARBA" id="ARBA00013194"/>
    </source>
</evidence>
<evidence type="ECO:0000313" key="11">
    <source>
        <dbReference type="Proteomes" id="UP000290624"/>
    </source>
</evidence>
<evidence type="ECO:0000256" key="5">
    <source>
        <dbReference type="ARBA" id="ARBA00023235"/>
    </source>
</evidence>
<dbReference type="EC" id="5.2.1.8" evidence="3 6"/>
<dbReference type="Proteomes" id="UP000290624">
    <property type="component" value="Unassembled WGS sequence"/>
</dbReference>
<feature type="domain" description="PPIase FKBP-type" evidence="9">
    <location>
        <begin position="103"/>
        <end position="192"/>
    </location>
</feature>
<organism evidence="10 11">
    <name type="scientific">Propioniciclava flava</name>
    <dbReference type="NCBI Taxonomy" id="2072026"/>
    <lineage>
        <taxon>Bacteria</taxon>
        <taxon>Bacillati</taxon>
        <taxon>Actinomycetota</taxon>
        <taxon>Actinomycetes</taxon>
        <taxon>Propionibacteriales</taxon>
        <taxon>Propionibacteriaceae</taxon>
        <taxon>Propioniciclava</taxon>
    </lineage>
</organism>
<dbReference type="RefSeq" id="WP_129457590.1">
    <property type="nucleotide sequence ID" value="NZ_PPCV01000001.1"/>
</dbReference>
<dbReference type="PANTHER" id="PTHR43811">
    <property type="entry name" value="FKBP-TYPE PEPTIDYL-PROLYL CIS-TRANS ISOMERASE FKPA"/>
    <property type="match status" value="1"/>
</dbReference>
<dbReference type="AlphaFoldDB" id="A0A4Q2EJA2"/>
<name>A0A4Q2EJA2_9ACTN</name>
<keyword evidence="5 6" id="KW-0413">Isomerase</keyword>
<evidence type="ECO:0000256" key="1">
    <source>
        <dbReference type="ARBA" id="ARBA00000971"/>
    </source>
</evidence>
<evidence type="ECO:0000256" key="8">
    <source>
        <dbReference type="SAM" id="SignalP"/>
    </source>
</evidence>
<feature type="signal peptide" evidence="8">
    <location>
        <begin position="1"/>
        <end position="23"/>
    </location>
</feature>
<dbReference type="InterPro" id="IPR001179">
    <property type="entry name" value="PPIase_FKBP_dom"/>
</dbReference>
<evidence type="ECO:0000256" key="2">
    <source>
        <dbReference type="ARBA" id="ARBA00006577"/>
    </source>
</evidence>